<dbReference type="OrthoDB" id="9772295at2"/>
<protein>
    <submittedName>
        <fullName evidence="1">Uncharacterized conserved protein, DUF1800 family</fullName>
    </submittedName>
</protein>
<dbReference type="EMBL" id="FNPX01000002">
    <property type="protein sequence ID" value="SDY63713.1"/>
    <property type="molecule type" value="Genomic_DNA"/>
</dbReference>
<gene>
    <name evidence="1" type="ORF">SAMN05444004_102204</name>
</gene>
<organism evidence="1 2">
    <name type="scientific">Jannaschia faecimaris</name>
    <dbReference type="NCBI Taxonomy" id="1244108"/>
    <lineage>
        <taxon>Bacteria</taxon>
        <taxon>Pseudomonadati</taxon>
        <taxon>Pseudomonadota</taxon>
        <taxon>Alphaproteobacteria</taxon>
        <taxon>Rhodobacterales</taxon>
        <taxon>Roseobacteraceae</taxon>
        <taxon>Jannaschia</taxon>
    </lineage>
</organism>
<sequence length="448" mass="48424">MKSTLAAIRFGTGLSPDMPPPADAGAVLDDVLGPDDLAAVFPVEEWGTRVLRIREWGRLRRARREDDAAAEAFRAINRAVTDGYHQDLVQTMRRAAATPVGFRERLTWFWSGHFAVADGPGLLRRNVGSYHDAAIRPHVAGSFAELLKSAVTHPAMLAYLDQAQSIGPNSVRGRRGGGLNENLAREVLELHTLGVGGGYAQVDVRQLAELLTGLGIDREGTPVFRRNFVEPGAEIVLSRSYGGDLPNRHDIDAVLDDLSVHPATARHLSGKLARHFIADIPPPDLVEAMTATWVRTDGALAAVYSTMLDHPAAWGEALQKARQPLDFVAAALRVTGSAERLAGERIRLIRGNLTAPLAQMGQPWLRPPGPDGWPEEAEAWITPQGLAARLDWIAALVGWLDPVPDPRAFVDVALGPLAGPRTRFAARAAEDRGAGVGLVLASPEFQRR</sequence>
<accession>A0A1H3LH34</accession>
<dbReference type="STRING" id="1244108.SAMN05444004_102204"/>
<dbReference type="AlphaFoldDB" id="A0A1H3LH34"/>
<evidence type="ECO:0000313" key="2">
    <source>
        <dbReference type="Proteomes" id="UP000198914"/>
    </source>
</evidence>
<dbReference type="Pfam" id="PF08811">
    <property type="entry name" value="DUF1800"/>
    <property type="match status" value="1"/>
</dbReference>
<evidence type="ECO:0000313" key="1">
    <source>
        <dbReference type="EMBL" id="SDY63713.1"/>
    </source>
</evidence>
<dbReference type="RefSeq" id="WP_092642608.1">
    <property type="nucleotide sequence ID" value="NZ_FNPX01000002.1"/>
</dbReference>
<proteinExistence type="predicted"/>
<reference evidence="2" key="1">
    <citation type="submission" date="2016-10" db="EMBL/GenBank/DDBJ databases">
        <authorList>
            <person name="Varghese N."/>
            <person name="Submissions S."/>
        </authorList>
    </citation>
    <scope>NUCLEOTIDE SEQUENCE [LARGE SCALE GENOMIC DNA]</scope>
    <source>
        <strain evidence="2">DSM 100420</strain>
    </source>
</reference>
<name>A0A1H3LH34_9RHOB</name>
<keyword evidence="2" id="KW-1185">Reference proteome</keyword>
<dbReference type="Proteomes" id="UP000198914">
    <property type="component" value="Unassembled WGS sequence"/>
</dbReference>
<dbReference type="InterPro" id="IPR014917">
    <property type="entry name" value="DUF1800"/>
</dbReference>